<reference evidence="3" key="1">
    <citation type="submission" date="2016-04" db="UniProtKB">
        <authorList>
            <consortium name="WormBaseParasite"/>
        </authorList>
    </citation>
    <scope>IDENTIFICATION</scope>
</reference>
<keyword evidence="2" id="KW-1185">Reference proteome</keyword>
<sequence length="96" mass="10535">MLDEAAALAQVTGDEDLQHASVEHRGSGITWCYLEHCRSVAVGYQIDEGDAGLKRPKGLVRGIERNCLVCEVPVPSLKPTFNSPFALCSVLLIRRR</sequence>
<dbReference type="EMBL" id="UXUI01007452">
    <property type="protein sequence ID" value="VDD87662.1"/>
    <property type="molecule type" value="Genomic_DNA"/>
</dbReference>
<evidence type="ECO:0000313" key="1">
    <source>
        <dbReference type="EMBL" id="VDD87662.1"/>
    </source>
</evidence>
<proteinExistence type="predicted"/>
<gene>
    <name evidence="1" type="ORF">EVEC_LOCUS2805</name>
</gene>
<dbReference type="Proteomes" id="UP000274131">
    <property type="component" value="Unassembled WGS sequence"/>
</dbReference>
<reference evidence="1 2" key="2">
    <citation type="submission" date="2018-10" db="EMBL/GenBank/DDBJ databases">
        <authorList>
            <consortium name="Pathogen Informatics"/>
        </authorList>
    </citation>
    <scope>NUCLEOTIDE SEQUENCE [LARGE SCALE GENOMIC DNA]</scope>
</reference>
<dbReference type="WBParaSite" id="EVEC_0000309701-mRNA-1">
    <property type="protein sequence ID" value="EVEC_0000309701-mRNA-1"/>
    <property type="gene ID" value="EVEC_0000309701"/>
</dbReference>
<dbReference type="AlphaFoldDB" id="A0A158Q9U2"/>
<protein>
    <submittedName>
        <fullName evidence="3">Transposase</fullName>
    </submittedName>
</protein>
<accession>A0A158Q9U2</accession>
<evidence type="ECO:0000313" key="2">
    <source>
        <dbReference type="Proteomes" id="UP000274131"/>
    </source>
</evidence>
<name>A0A158Q9U2_ENTVE</name>
<evidence type="ECO:0000313" key="3">
    <source>
        <dbReference type="WBParaSite" id="EVEC_0000309701-mRNA-1"/>
    </source>
</evidence>
<organism evidence="3">
    <name type="scientific">Enterobius vermicularis</name>
    <name type="common">Human pinworm</name>
    <dbReference type="NCBI Taxonomy" id="51028"/>
    <lineage>
        <taxon>Eukaryota</taxon>
        <taxon>Metazoa</taxon>
        <taxon>Ecdysozoa</taxon>
        <taxon>Nematoda</taxon>
        <taxon>Chromadorea</taxon>
        <taxon>Rhabditida</taxon>
        <taxon>Spirurina</taxon>
        <taxon>Oxyuridomorpha</taxon>
        <taxon>Oxyuroidea</taxon>
        <taxon>Oxyuridae</taxon>
        <taxon>Enterobius</taxon>
    </lineage>
</organism>